<dbReference type="InterPro" id="IPR036259">
    <property type="entry name" value="MFS_trans_sf"/>
</dbReference>
<feature type="transmembrane region" description="Helical" evidence="5">
    <location>
        <begin position="111"/>
        <end position="131"/>
    </location>
</feature>
<feature type="transmembrane region" description="Helical" evidence="5">
    <location>
        <begin position="237"/>
        <end position="256"/>
    </location>
</feature>
<evidence type="ECO:0000313" key="8">
    <source>
        <dbReference type="Proteomes" id="UP000195981"/>
    </source>
</evidence>
<evidence type="ECO:0000259" key="6">
    <source>
        <dbReference type="PROSITE" id="PS50850"/>
    </source>
</evidence>
<dbReference type="InterPro" id="IPR020846">
    <property type="entry name" value="MFS_dom"/>
</dbReference>
<gene>
    <name evidence="7" type="ORF">FM110_10210</name>
</gene>
<keyword evidence="8" id="KW-1185">Reference proteome</keyword>
<dbReference type="PRINTS" id="PR01036">
    <property type="entry name" value="TCRTETB"/>
</dbReference>
<feature type="transmembrane region" description="Helical" evidence="5">
    <location>
        <begin position="443"/>
        <end position="467"/>
    </location>
</feature>
<reference evidence="7 8" key="1">
    <citation type="submission" date="2017-02" db="EMBL/GenBank/DDBJ databases">
        <authorList>
            <person name="Peterson S.W."/>
        </authorList>
    </citation>
    <scope>NUCLEOTIDE SEQUENCE [LARGE SCALE GENOMIC DNA]</scope>
    <source>
        <strain evidence="7 8">CIP104813</strain>
    </source>
</reference>
<evidence type="ECO:0000256" key="2">
    <source>
        <dbReference type="ARBA" id="ARBA00022692"/>
    </source>
</evidence>
<dbReference type="GO" id="GO:0005886">
    <property type="term" value="C:plasma membrane"/>
    <property type="evidence" value="ECO:0007669"/>
    <property type="project" value="UniProtKB-SubCell"/>
</dbReference>
<dbReference type="SUPFAM" id="SSF103473">
    <property type="entry name" value="MFS general substrate transporter"/>
    <property type="match status" value="1"/>
</dbReference>
<evidence type="ECO:0000256" key="1">
    <source>
        <dbReference type="ARBA" id="ARBA00004651"/>
    </source>
</evidence>
<feature type="transmembrane region" description="Helical" evidence="5">
    <location>
        <begin position="312"/>
        <end position="332"/>
    </location>
</feature>
<feature type="transmembrane region" description="Helical" evidence="5">
    <location>
        <begin position="277"/>
        <end position="300"/>
    </location>
</feature>
<dbReference type="Gene3D" id="1.20.1720.10">
    <property type="entry name" value="Multidrug resistance protein D"/>
    <property type="match status" value="1"/>
</dbReference>
<dbReference type="InterPro" id="IPR011701">
    <property type="entry name" value="MFS"/>
</dbReference>
<accession>A0A1X6X456</accession>
<comment type="subcellular location">
    <subcellularLocation>
        <location evidence="1">Cell membrane</location>
        <topology evidence="1">Multi-pass membrane protein</topology>
    </subcellularLocation>
</comment>
<proteinExistence type="predicted"/>
<feature type="transmembrane region" description="Helical" evidence="5">
    <location>
        <begin position="344"/>
        <end position="365"/>
    </location>
</feature>
<sequence>MTAPSTQPPALTPARRNQLLLVLLAPLFMALVAVSVLNVALNAIGHSLGASSEGLQWVLSGYALAFGLVLVPAGRLGDATGRRRVLLIGVAVFTVGSLASGLAPTVHALNAARIVQGIGAGLFNPQIVGILQRHFRGQARAKAFALLATTVAVATAVGPVIGGLLIQLLGEDSGWRWMFFMNVPIGLAALALGPRWVPDDHRRDRSRRLDMDPVGIVLLALAVLAIMLPFLERGAGHLIWLCLPAGLLVLLGWAAWESRYARRGGEPMVDLDIFASPAFRNGIIIVSVYFLGSTSIWIIVPLLLQAHLHHTAFEASLLGLPSSVGAMISSQVGGRYVLRLGRRLVIAGFIVVLVALGAVTLTAAVVEAGAAPFWVLAIPLALVGVSQGMIISPNQTLTLGAVDSRYGGVAGGILQLGQRMGQAIGTALIPGILFSIVDTGGDWLHGFTMAMVAIMAMTVMALGVSIVDRAREKAVGTLA</sequence>
<keyword evidence="4 5" id="KW-0472">Membrane</keyword>
<dbReference type="PANTHER" id="PTHR42718:SF39">
    <property type="entry name" value="ACTINORHODIN TRANSPORTER-RELATED"/>
    <property type="match status" value="1"/>
</dbReference>
<feature type="transmembrane region" description="Helical" evidence="5">
    <location>
        <begin position="420"/>
        <end position="437"/>
    </location>
</feature>
<protein>
    <submittedName>
        <fullName evidence="7">Putative transmembrane efflux protein</fullName>
    </submittedName>
</protein>
<name>A0A1X6X456_9MICO</name>
<feature type="transmembrane region" description="Helical" evidence="5">
    <location>
        <begin position="85"/>
        <end position="105"/>
    </location>
</feature>
<feature type="transmembrane region" description="Helical" evidence="5">
    <location>
        <begin position="371"/>
        <end position="391"/>
    </location>
</feature>
<dbReference type="GO" id="GO:0022857">
    <property type="term" value="F:transmembrane transporter activity"/>
    <property type="evidence" value="ECO:0007669"/>
    <property type="project" value="InterPro"/>
</dbReference>
<feature type="transmembrane region" description="Helical" evidence="5">
    <location>
        <begin position="20"/>
        <end position="43"/>
    </location>
</feature>
<feature type="transmembrane region" description="Helical" evidence="5">
    <location>
        <begin position="55"/>
        <end position="73"/>
    </location>
</feature>
<feature type="transmembrane region" description="Helical" evidence="5">
    <location>
        <begin position="175"/>
        <end position="193"/>
    </location>
</feature>
<dbReference type="Pfam" id="PF07690">
    <property type="entry name" value="MFS_1"/>
    <property type="match status" value="2"/>
</dbReference>
<dbReference type="Proteomes" id="UP000195981">
    <property type="component" value="Unassembled WGS sequence"/>
</dbReference>
<evidence type="ECO:0000313" key="7">
    <source>
        <dbReference type="EMBL" id="SLM93664.1"/>
    </source>
</evidence>
<dbReference type="PANTHER" id="PTHR42718">
    <property type="entry name" value="MAJOR FACILITATOR SUPERFAMILY MULTIDRUG TRANSPORTER MFSC"/>
    <property type="match status" value="1"/>
</dbReference>
<organism evidence="7 8">
    <name type="scientific">Brachybacterium nesterenkovii</name>
    <dbReference type="NCBI Taxonomy" id="47847"/>
    <lineage>
        <taxon>Bacteria</taxon>
        <taxon>Bacillati</taxon>
        <taxon>Actinomycetota</taxon>
        <taxon>Actinomycetes</taxon>
        <taxon>Micrococcales</taxon>
        <taxon>Dermabacteraceae</taxon>
        <taxon>Brachybacterium</taxon>
    </lineage>
</organism>
<keyword evidence="3 5" id="KW-1133">Transmembrane helix</keyword>
<feature type="domain" description="Major facilitator superfamily (MFS) profile" evidence="6">
    <location>
        <begin position="19"/>
        <end position="471"/>
    </location>
</feature>
<dbReference type="AlphaFoldDB" id="A0A1X6X456"/>
<feature type="transmembrane region" description="Helical" evidence="5">
    <location>
        <begin position="214"/>
        <end position="231"/>
    </location>
</feature>
<dbReference type="RefSeq" id="WP_234992234.1">
    <property type="nucleotide sequence ID" value="NZ_FWFG01000092.1"/>
</dbReference>
<evidence type="ECO:0000256" key="3">
    <source>
        <dbReference type="ARBA" id="ARBA00022989"/>
    </source>
</evidence>
<dbReference type="EMBL" id="FWFG01000092">
    <property type="protein sequence ID" value="SLM93664.1"/>
    <property type="molecule type" value="Genomic_DNA"/>
</dbReference>
<evidence type="ECO:0000256" key="5">
    <source>
        <dbReference type="SAM" id="Phobius"/>
    </source>
</evidence>
<feature type="transmembrane region" description="Helical" evidence="5">
    <location>
        <begin position="143"/>
        <end position="169"/>
    </location>
</feature>
<keyword evidence="2 5" id="KW-0812">Transmembrane</keyword>
<evidence type="ECO:0000256" key="4">
    <source>
        <dbReference type="ARBA" id="ARBA00023136"/>
    </source>
</evidence>
<dbReference type="PROSITE" id="PS50850">
    <property type="entry name" value="MFS"/>
    <property type="match status" value="1"/>
</dbReference>
<dbReference type="Gene3D" id="1.20.1250.20">
    <property type="entry name" value="MFS general substrate transporter like domains"/>
    <property type="match status" value="1"/>
</dbReference>
<dbReference type="CDD" id="cd17321">
    <property type="entry name" value="MFS_MMR_MDR_like"/>
    <property type="match status" value="1"/>
</dbReference>